<dbReference type="Proteomes" id="UP000002675">
    <property type="component" value="Chromosome I"/>
</dbReference>
<dbReference type="HOGENOM" id="CLU_3031320_0_0_6"/>
<sequence length="55" mass="6259">MIGFSFGGWTIISYKDYKRHLAAEFEAVLCLSPMRFVVVKNAAHLSLPTRMEVLN</sequence>
<dbReference type="KEGG" id="vvy:VV0082"/>
<gene>
    <name evidence="1" type="ordered locus">VV0082</name>
</gene>
<evidence type="ECO:0000313" key="1">
    <source>
        <dbReference type="EMBL" id="BAC92846.1"/>
    </source>
</evidence>
<dbReference type="EMBL" id="BA000037">
    <property type="protein sequence ID" value="BAC92846.1"/>
    <property type="molecule type" value="Genomic_DNA"/>
</dbReference>
<protein>
    <submittedName>
        <fullName evidence="1">Uncharacterized protein</fullName>
    </submittedName>
</protein>
<reference evidence="1 2" key="1">
    <citation type="journal article" date="2003" name="Genome Res.">
        <title>Comparative genome analysis of Vibrio vulnificus, a marine pathogen.</title>
        <authorList>
            <person name="Chen C.Y."/>
            <person name="Wu K.M."/>
            <person name="Chang Y.C."/>
            <person name="Chang C.H."/>
            <person name="Tsai H.C."/>
            <person name="Liao T.L."/>
            <person name="Liu Y.M."/>
            <person name="Chen H.J."/>
            <person name="Shen A.B."/>
            <person name="Li J.C."/>
            <person name="Su T.L."/>
            <person name="Shao C.P."/>
            <person name="Lee C.T."/>
            <person name="Hor L.I."/>
            <person name="Tsai S.F."/>
        </authorList>
    </citation>
    <scope>NUCLEOTIDE SEQUENCE [LARGE SCALE GENOMIC DNA]</scope>
    <source>
        <strain evidence="1 2">YJ016</strain>
    </source>
</reference>
<organism evidence="1 2">
    <name type="scientific">Vibrio vulnificus (strain YJ016)</name>
    <dbReference type="NCBI Taxonomy" id="196600"/>
    <lineage>
        <taxon>Bacteria</taxon>
        <taxon>Pseudomonadati</taxon>
        <taxon>Pseudomonadota</taxon>
        <taxon>Gammaproteobacteria</taxon>
        <taxon>Vibrionales</taxon>
        <taxon>Vibrionaceae</taxon>
        <taxon>Vibrio</taxon>
    </lineage>
</organism>
<dbReference type="AlphaFoldDB" id="Q7MQC6"/>
<evidence type="ECO:0000313" key="2">
    <source>
        <dbReference type="Proteomes" id="UP000002675"/>
    </source>
</evidence>
<proteinExistence type="predicted"/>
<name>Q7MQC6_VIBVY</name>
<accession>Q7MQC6</accession>